<organism evidence="2 3">
    <name type="scientific">Ananas comosus</name>
    <name type="common">Pineapple</name>
    <name type="synonym">Ananas ananas</name>
    <dbReference type="NCBI Taxonomy" id="4615"/>
    <lineage>
        <taxon>Eukaryota</taxon>
        <taxon>Viridiplantae</taxon>
        <taxon>Streptophyta</taxon>
        <taxon>Embryophyta</taxon>
        <taxon>Tracheophyta</taxon>
        <taxon>Spermatophyta</taxon>
        <taxon>Magnoliopsida</taxon>
        <taxon>Liliopsida</taxon>
        <taxon>Poales</taxon>
        <taxon>Bromeliaceae</taxon>
        <taxon>Bromelioideae</taxon>
        <taxon>Ananas</taxon>
    </lineage>
</organism>
<reference evidence="3" key="2">
    <citation type="submission" date="2025-08" db="UniProtKB">
        <authorList>
            <consortium name="RefSeq"/>
        </authorList>
    </citation>
    <scope>IDENTIFICATION</scope>
    <source>
        <tissue evidence="3">Leaf</tissue>
    </source>
</reference>
<feature type="compositionally biased region" description="Basic and acidic residues" evidence="1">
    <location>
        <begin position="48"/>
        <end position="60"/>
    </location>
</feature>
<dbReference type="RefSeq" id="XP_020113233.1">
    <property type="nucleotide sequence ID" value="XM_020257644.1"/>
</dbReference>
<gene>
    <name evidence="3" type="primary">LOC109727502</name>
</gene>
<dbReference type="AlphaFoldDB" id="A0A6P5HAL7"/>
<evidence type="ECO:0000313" key="2">
    <source>
        <dbReference type="Proteomes" id="UP000515123"/>
    </source>
</evidence>
<feature type="compositionally biased region" description="Basic residues" evidence="1">
    <location>
        <begin position="150"/>
        <end position="164"/>
    </location>
</feature>
<keyword evidence="2" id="KW-1185">Reference proteome</keyword>
<dbReference type="Proteomes" id="UP000515123">
    <property type="component" value="Linkage group 2"/>
</dbReference>
<evidence type="ECO:0000256" key="1">
    <source>
        <dbReference type="SAM" id="MobiDB-lite"/>
    </source>
</evidence>
<feature type="region of interest" description="Disordered" evidence="1">
    <location>
        <begin position="1"/>
        <end position="22"/>
    </location>
</feature>
<reference evidence="2" key="1">
    <citation type="journal article" date="2015" name="Nat. Genet.">
        <title>The pineapple genome and the evolution of CAM photosynthesis.</title>
        <authorList>
            <person name="Ming R."/>
            <person name="VanBuren R."/>
            <person name="Wai C.M."/>
            <person name="Tang H."/>
            <person name="Schatz M.C."/>
            <person name="Bowers J.E."/>
            <person name="Lyons E."/>
            <person name="Wang M.L."/>
            <person name="Chen J."/>
            <person name="Biggers E."/>
            <person name="Zhang J."/>
            <person name="Huang L."/>
            <person name="Zhang L."/>
            <person name="Miao W."/>
            <person name="Zhang J."/>
            <person name="Ye Z."/>
            <person name="Miao C."/>
            <person name="Lin Z."/>
            <person name="Wang H."/>
            <person name="Zhou H."/>
            <person name="Yim W.C."/>
            <person name="Priest H.D."/>
            <person name="Zheng C."/>
            <person name="Woodhouse M."/>
            <person name="Edger P.P."/>
            <person name="Guyot R."/>
            <person name="Guo H.B."/>
            <person name="Guo H."/>
            <person name="Zheng G."/>
            <person name="Singh R."/>
            <person name="Sharma A."/>
            <person name="Min X."/>
            <person name="Zheng Y."/>
            <person name="Lee H."/>
            <person name="Gurtowski J."/>
            <person name="Sedlazeck F.J."/>
            <person name="Harkess A."/>
            <person name="McKain M.R."/>
            <person name="Liao Z."/>
            <person name="Fang J."/>
            <person name="Liu J."/>
            <person name="Zhang X."/>
            <person name="Zhang Q."/>
            <person name="Hu W."/>
            <person name="Qin Y."/>
            <person name="Wang K."/>
            <person name="Chen L.Y."/>
            <person name="Shirley N."/>
            <person name="Lin Y.R."/>
            <person name="Liu L.Y."/>
            <person name="Hernandez A.G."/>
            <person name="Wright C.L."/>
            <person name="Bulone V."/>
            <person name="Tuskan G.A."/>
            <person name="Heath K."/>
            <person name="Zee F."/>
            <person name="Moore P.H."/>
            <person name="Sunkar R."/>
            <person name="Leebens-Mack J.H."/>
            <person name="Mockler T."/>
            <person name="Bennetzen J.L."/>
            <person name="Freeling M."/>
            <person name="Sankoff D."/>
            <person name="Paterson A.H."/>
            <person name="Zhu X."/>
            <person name="Yang X."/>
            <person name="Smith J.A."/>
            <person name="Cushman J.C."/>
            <person name="Paull R.E."/>
            <person name="Yu Q."/>
        </authorList>
    </citation>
    <scope>NUCLEOTIDE SEQUENCE [LARGE SCALE GENOMIC DNA]</scope>
    <source>
        <strain evidence="2">cv. F153</strain>
    </source>
</reference>
<sequence>MEQQVGEVREGAGRRRQQPVAAAAEIGPTDFLSVWSLPVGEAATGGVGRDDPAPGTEERWCPPPGATAALGSARLPGSALTRPRAAAGGLGGSRRGRGDGRRRTRRVAGGPPGSTGKLGAGGGGGPRPNPELGPARFRADPTGYSSSGGFRRRSAGGRGRRERGHLRWKEAGACLHRQWRPSHKPSV</sequence>
<proteinExistence type="predicted"/>
<feature type="region of interest" description="Disordered" evidence="1">
    <location>
        <begin position="41"/>
        <end position="169"/>
    </location>
</feature>
<dbReference type="GeneID" id="109727502"/>
<name>A0A6P5HAL7_ANACO</name>
<accession>A0A6P5HAL7</accession>
<protein>
    <submittedName>
        <fullName evidence="3">Uncharacterized protein LOC109727502</fullName>
    </submittedName>
</protein>
<evidence type="ECO:0000313" key="3">
    <source>
        <dbReference type="RefSeq" id="XP_020113233.1"/>
    </source>
</evidence>
<feature type="compositionally biased region" description="Gly residues" evidence="1">
    <location>
        <begin position="110"/>
        <end position="126"/>
    </location>
</feature>